<feature type="compositionally biased region" description="Basic residues" evidence="1">
    <location>
        <begin position="28"/>
        <end position="37"/>
    </location>
</feature>
<proteinExistence type="predicted"/>
<feature type="region of interest" description="Disordered" evidence="1">
    <location>
        <begin position="1"/>
        <end position="37"/>
    </location>
</feature>
<dbReference type="Proteomes" id="UP000179807">
    <property type="component" value="Unassembled WGS sequence"/>
</dbReference>
<reference evidence="2" key="1">
    <citation type="submission" date="2016-10" db="EMBL/GenBank/DDBJ databases">
        <authorList>
            <person name="Benchimol M."/>
            <person name="Almeida L.G."/>
            <person name="Vasconcelos A.T."/>
            <person name="Perreira-Neves A."/>
            <person name="Rosa I.A."/>
            <person name="Tasca T."/>
            <person name="Bogo M.R."/>
            <person name="de Souza W."/>
        </authorList>
    </citation>
    <scope>NUCLEOTIDE SEQUENCE [LARGE SCALE GENOMIC DNA]</scope>
    <source>
        <strain evidence="2">K</strain>
    </source>
</reference>
<dbReference type="RefSeq" id="XP_068362540.1">
    <property type="nucleotide sequence ID" value="XM_068502091.1"/>
</dbReference>
<dbReference type="EMBL" id="MLAK01000639">
    <property type="protein sequence ID" value="OHT09404.1"/>
    <property type="molecule type" value="Genomic_DNA"/>
</dbReference>
<dbReference type="VEuPathDB" id="TrichDB:TRFO_21619"/>
<name>A0A1J4KHV8_9EUKA</name>
<feature type="compositionally biased region" description="Polar residues" evidence="1">
    <location>
        <begin position="176"/>
        <end position="185"/>
    </location>
</feature>
<evidence type="ECO:0000256" key="1">
    <source>
        <dbReference type="SAM" id="MobiDB-lite"/>
    </source>
</evidence>
<organism evidence="2 3">
    <name type="scientific">Tritrichomonas foetus</name>
    <dbReference type="NCBI Taxonomy" id="1144522"/>
    <lineage>
        <taxon>Eukaryota</taxon>
        <taxon>Metamonada</taxon>
        <taxon>Parabasalia</taxon>
        <taxon>Tritrichomonadida</taxon>
        <taxon>Tritrichomonadidae</taxon>
        <taxon>Tritrichomonas</taxon>
    </lineage>
</organism>
<dbReference type="AlphaFoldDB" id="A0A1J4KHV8"/>
<dbReference type="GeneID" id="94836795"/>
<evidence type="ECO:0000313" key="2">
    <source>
        <dbReference type="EMBL" id="OHT09404.1"/>
    </source>
</evidence>
<sequence length="208" mass="23622">MATPINRIKQLHTPPFPGAAQRGDIKHAQRHSNGHLPKKVGIILPELARDPGIRTPQYLQGYSQSYRQTYFQREPSTKDFDIDCVTTIRIGDPVACQYVQPCPSRIPELPAKTRARTAQSRSRPRSRAAYTLKVQKQEMPGLTMKYFGESGSVIGCFTSDKVPINVQRPKAQYASTLPRQTTTPSFEEITPRREEQRSRRIDAFLNLQ</sequence>
<keyword evidence="3" id="KW-1185">Reference proteome</keyword>
<comment type="caution">
    <text evidence="2">The sequence shown here is derived from an EMBL/GenBank/DDBJ whole genome shotgun (WGS) entry which is preliminary data.</text>
</comment>
<accession>A0A1J4KHV8</accession>
<feature type="region of interest" description="Disordered" evidence="1">
    <location>
        <begin position="176"/>
        <end position="197"/>
    </location>
</feature>
<evidence type="ECO:0000313" key="3">
    <source>
        <dbReference type="Proteomes" id="UP000179807"/>
    </source>
</evidence>
<protein>
    <submittedName>
        <fullName evidence="2">Uncharacterized protein</fullName>
    </submittedName>
</protein>
<gene>
    <name evidence="2" type="ORF">TRFO_21619</name>
</gene>